<evidence type="ECO:0000256" key="2">
    <source>
        <dbReference type="ARBA" id="ARBA00023015"/>
    </source>
</evidence>
<evidence type="ECO:0000259" key="5">
    <source>
        <dbReference type="PROSITE" id="PS50931"/>
    </source>
</evidence>
<proteinExistence type="inferred from homology"/>
<dbReference type="RefSeq" id="WP_128782295.1">
    <property type="nucleotide sequence ID" value="NZ_JAKJSG010000018.1"/>
</dbReference>
<keyword evidence="4" id="KW-0804">Transcription</keyword>
<dbReference type="OrthoDB" id="9786526at2"/>
<keyword evidence="7" id="KW-1185">Reference proteome</keyword>
<keyword evidence="3" id="KW-0238">DNA-binding</keyword>
<dbReference type="InterPro" id="IPR036390">
    <property type="entry name" value="WH_DNA-bd_sf"/>
</dbReference>
<gene>
    <name evidence="6" type="ORF">EDI28_02760</name>
</gene>
<dbReference type="PANTHER" id="PTHR30126:SF22">
    <property type="entry name" value="HTH-TYPE TRANSCRIPTIONAL REGULATOR YHAJ-RELATED"/>
    <property type="match status" value="1"/>
</dbReference>
<dbReference type="Gene3D" id="3.40.190.290">
    <property type="match status" value="1"/>
</dbReference>
<dbReference type="InterPro" id="IPR000847">
    <property type="entry name" value="LysR_HTH_N"/>
</dbReference>
<dbReference type="EMBL" id="RJLM01000001">
    <property type="protein sequence ID" value="RWX56979.1"/>
    <property type="molecule type" value="Genomic_DNA"/>
</dbReference>
<evidence type="ECO:0000313" key="6">
    <source>
        <dbReference type="EMBL" id="RWX56979.1"/>
    </source>
</evidence>
<dbReference type="Proteomes" id="UP000287563">
    <property type="component" value="Unassembled WGS sequence"/>
</dbReference>
<dbReference type="Gene3D" id="1.10.10.10">
    <property type="entry name" value="Winged helix-like DNA-binding domain superfamily/Winged helix DNA-binding domain"/>
    <property type="match status" value="1"/>
</dbReference>
<protein>
    <submittedName>
        <fullName evidence="6">LysR family transcriptional regulator</fullName>
    </submittedName>
</protein>
<dbReference type="GO" id="GO:0000976">
    <property type="term" value="F:transcription cis-regulatory region binding"/>
    <property type="evidence" value="ECO:0007669"/>
    <property type="project" value="TreeGrafter"/>
</dbReference>
<accession>A0A3S3RJD6</accession>
<dbReference type="InterPro" id="IPR036388">
    <property type="entry name" value="WH-like_DNA-bd_sf"/>
</dbReference>
<dbReference type="PROSITE" id="PS50931">
    <property type="entry name" value="HTH_LYSR"/>
    <property type="match status" value="1"/>
</dbReference>
<dbReference type="AlphaFoldDB" id="A0A3S3RJD6"/>
<reference evidence="6 7" key="1">
    <citation type="submission" date="2018-11" db="EMBL/GenBank/DDBJ databases">
        <title>Photobacterium sp. BEI247 sp. nov., a marine bacterium isolated from Yongle Blue Hole in the South China Sea.</title>
        <authorList>
            <person name="Wang X."/>
        </authorList>
    </citation>
    <scope>NUCLEOTIDE SEQUENCE [LARGE SCALE GENOMIC DNA]</scope>
    <source>
        <strain evidence="7">BEI247</strain>
    </source>
</reference>
<evidence type="ECO:0000313" key="7">
    <source>
        <dbReference type="Proteomes" id="UP000287563"/>
    </source>
</evidence>
<comment type="similarity">
    <text evidence="1">Belongs to the LysR transcriptional regulatory family.</text>
</comment>
<dbReference type="SUPFAM" id="SSF46785">
    <property type="entry name" value="Winged helix' DNA-binding domain"/>
    <property type="match status" value="1"/>
</dbReference>
<dbReference type="PANTHER" id="PTHR30126">
    <property type="entry name" value="HTH-TYPE TRANSCRIPTIONAL REGULATOR"/>
    <property type="match status" value="1"/>
</dbReference>
<comment type="caution">
    <text evidence="6">The sequence shown here is derived from an EMBL/GenBank/DDBJ whole genome shotgun (WGS) entry which is preliminary data.</text>
</comment>
<sequence>MKINQIEMFILISQSGSIAEAARKLNKSRTTVSAALSAFEDELGVRLLDRTGNKVQLTDIGEAIANDCERLLMIASDIQTKCAQHLGGVESSLRIARDDALPESLWRQLVQQMSERFPGTSISIYVAPPPELEQMVQQNIIDVAYSLLPDDHRIPQVHHHELGQIHMMSVAHKDHPLSRLRKVNCSDLERYTEIALAYVDDESLKAATPRSSNFIALPFYEHLRDAVLDGSGWSYVPALLINKHLREGAITVLKHNKAMNWQPYGEIVDSDTQRGAVIEWLSDQLESYLLEANR</sequence>
<evidence type="ECO:0000256" key="3">
    <source>
        <dbReference type="ARBA" id="ARBA00023125"/>
    </source>
</evidence>
<dbReference type="InterPro" id="IPR005119">
    <property type="entry name" value="LysR_subst-bd"/>
</dbReference>
<name>A0A3S3RJD6_9GAMM</name>
<dbReference type="SUPFAM" id="SSF53850">
    <property type="entry name" value="Periplasmic binding protein-like II"/>
    <property type="match status" value="1"/>
</dbReference>
<evidence type="ECO:0000256" key="1">
    <source>
        <dbReference type="ARBA" id="ARBA00009437"/>
    </source>
</evidence>
<organism evidence="6 7">
    <name type="scientific">Photobacterium chitinilyticum</name>
    <dbReference type="NCBI Taxonomy" id="2485123"/>
    <lineage>
        <taxon>Bacteria</taxon>
        <taxon>Pseudomonadati</taxon>
        <taxon>Pseudomonadota</taxon>
        <taxon>Gammaproteobacteria</taxon>
        <taxon>Vibrionales</taxon>
        <taxon>Vibrionaceae</taxon>
        <taxon>Photobacterium</taxon>
    </lineage>
</organism>
<keyword evidence="2" id="KW-0805">Transcription regulation</keyword>
<dbReference type="Pfam" id="PF00126">
    <property type="entry name" value="HTH_1"/>
    <property type="match status" value="1"/>
</dbReference>
<dbReference type="FunFam" id="1.10.10.10:FF:000001">
    <property type="entry name" value="LysR family transcriptional regulator"/>
    <property type="match status" value="1"/>
</dbReference>
<dbReference type="GO" id="GO:0003700">
    <property type="term" value="F:DNA-binding transcription factor activity"/>
    <property type="evidence" value="ECO:0007669"/>
    <property type="project" value="InterPro"/>
</dbReference>
<feature type="domain" description="HTH lysR-type" evidence="5">
    <location>
        <begin position="1"/>
        <end position="58"/>
    </location>
</feature>
<evidence type="ECO:0000256" key="4">
    <source>
        <dbReference type="ARBA" id="ARBA00023163"/>
    </source>
</evidence>
<dbReference type="Pfam" id="PF03466">
    <property type="entry name" value="LysR_substrate"/>
    <property type="match status" value="1"/>
</dbReference>